<dbReference type="EMBL" id="MBFR01000139">
    <property type="protein sequence ID" value="PVU93100.1"/>
    <property type="molecule type" value="Genomic_DNA"/>
</dbReference>
<evidence type="ECO:0000313" key="2">
    <source>
        <dbReference type="Proteomes" id="UP000245383"/>
    </source>
</evidence>
<organism evidence="1 2">
    <name type="scientific">Smittium simulii</name>
    <dbReference type="NCBI Taxonomy" id="133385"/>
    <lineage>
        <taxon>Eukaryota</taxon>
        <taxon>Fungi</taxon>
        <taxon>Fungi incertae sedis</taxon>
        <taxon>Zoopagomycota</taxon>
        <taxon>Kickxellomycotina</taxon>
        <taxon>Harpellomycetes</taxon>
        <taxon>Harpellales</taxon>
        <taxon>Legeriomycetaceae</taxon>
        <taxon>Smittium</taxon>
    </lineage>
</organism>
<sequence>METLQTIFIVQKIPEVQLEWERIPVLSAAIRSVSQLTYLHINFALCIRTASLRAQEQSFSKVEHMNISICSYRACNTELKVLQNSIKSMKWAVISAKESRYKNFYRFQRHSMPQVTYVPSILNLADSPSRLTEKMGCNQKGAPEENNNKNNNANVEDCNGLSDLLELSIQQPLLLQATTVIWDTKSGKSPFLKNKHWRLIVSERFLQWKQSKNLIDLISVAQIVNHLAEIYFIDELNSSTIKAYKFAILGLKSSIRSFIKPSINIGPILVTFSNWSINSEISIKNLTSKLRWLLAVTGISRFSNVHRIDDARKYITDDTFHLVIITLKEKRRGQPVERPCQIAEHSKPIMCPVMAYREYKYRVATTPCINPHINNSSWMVNRLLHQVNRHKKPLSMISITRYTHNLLDLITRPKDTPIPKTRVIGANLAAQAGASAKDIVNHEFWFNYSIFILIIDSLEIYKTI</sequence>
<name>A0A2T9YL74_9FUNG</name>
<dbReference type="AlphaFoldDB" id="A0A2T9YL74"/>
<dbReference type="STRING" id="133385.A0A2T9YL74"/>
<dbReference type="Proteomes" id="UP000245383">
    <property type="component" value="Unassembled WGS sequence"/>
</dbReference>
<protein>
    <submittedName>
        <fullName evidence="1">Uncharacterized protein</fullName>
    </submittedName>
</protein>
<accession>A0A2T9YL74</accession>
<proteinExistence type="predicted"/>
<comment type="caution">
    <text evidence="1">The sequence shown here is derived from an EMBL/GenBank/DDBJ whole genome shotgun (WGS) entry which is preliminary data.</text>
</comment>
<gene>
    <name evidence="1" type="ORF">BB561_003468</name>
</gene>
<reference evidence="1 2" key="1">
    <citation type="journal article" date="2018" name="MBio">
        <title>Comparative Genomics Reveals the Core Gene Toolbox for the Fungus-Insect Symbiosis.</title>
        <authorList>
            <person name="Wang Y."/>
            <person name="Stata M."/>
            <person name="Wang W."/>
            <person name="Stajich J.E."/>
            <person name="White M.M."/>
            <person name="Moncalvo J.M."/>
        </authorList>
    </citation>
    <scope>NUCLEOTIDE SEQUENCE [LARGE SCALE GENOMIC DNA]</scope>
    <source>
        <strain evidence="1 2">SWE-8-4</strain>
    </source>
</reference>
<keyword evidence="2" id="KW-1185">Reference proteome</keyword>
<evidence type="ECO:0000313" key="1">
    <source>
        <dbReference type="EMBL" id="PVU93100.1"/>
    </source>
</evidence>